<dbReference type="PROSITE" id="PS51257">
    <property type="entry name" value="PROKAR_LIPOPROTEIN"/>
    <property type="match status" value="1"/>
</dbReference>
<accession>A0A0D1M550</accession>
<organism evidence="3 4">
    <name type="scientific">Sphingomonas melonis</name>
    <dbReference type="NCBI Taxonomy" id="152682"/>
    <lineage>
        <taxon>Bacteria</taxon>
        <taxon>Pseudomonadati</taxon>
        <taxon>Pseudomonadota</taxon>
        <taxon>Alphaproteobacteria</taxon>
        <taxon>Sphingomonadales</taxon>
        <taxon>Sphingomonadaceae</taxon>
        <taxon>Sphingomonas</taxon>
    </lineage>
</organism>
<gene>
    <name evidence="3" type="ORF">SR41_11545</name>
</gene>
<dbReference type="EMBL" id="JXTP01000055">
    <property type="protein sequence ID" value="KIU27090.1"/>
    <property type="molecule type" value="Genomic_DNA"/>
</dbReference>
<dbReference type="CDD" id="cd00636">
    <property type="entry name" value="TroA-like"/>
    <property type="match status" value="1"/>
</dbReference>
<dbReference type="InterPro" id="IPR050902">
    <property type="entry name" value="ABC_Transporter_SBP"/>
</dbReference>
<protein>
    <recommendedName>
        <fullName evidence="2">Fe/B12 periplasmic-binding domain-containing protein</fullName>
    </recommendedName>
</protein>
<dbReference type="PANTHER" id="PTHR30535">
    <property type="entry name" value="VITAMIN B12-BINDING PROTEIN"/>
    <property type="match status" value="1"/>
</dbReference>
<dbReference type="GO" id="GO:0071281">
    <property type="term" value="P:cellular response to iron ion"/>
    <property type="evidence" value="ECO:0007669"/>
    <property type="project" value="TreeGrafter"/>
</dbReference>
<proteinExistence type="predicted"/>
<dbReference type="Proteomes" id="UP000033203">
    <property type="component" value="Unassembled WGS sequence"/>
</dbReference>
<evidence type="ECO:0000259" key="2">
    <source>
        <dbReference type="PROSITE" id="PS50983"/>
    </source>
</evidence>
<feature type="domain" description="Fe/B12 periplasmic-binding" evidence="2">
    <location>
        <begin position="98"/>
        <end position="372"/>
    </location>
</feature>
<name>A0A0D1M550_9SPHN</name>
<dbReference type="PATRIC" id="fig|1549858.7.peg.1345"/>
<feature type="chain" id="PRO_5002233329" description="Fe/B12 periplasmic-binding domain-containing protein" evidence="1">
    <location>
        <begin position="20"/>
        <end position="396"/>
    </location>
</feature>
<dbReference type="InterPro" id="IPR002491">
    <property type="entry name" value="ABC_transptr_periplasmic_BD"/>
</dbReference>
<dbReference type="Pfam" id="PF01497">
    <property type="entry name" value="Peripla_BP_2"/>
    <property type="match status" value="1"/>
</dbReference>
<keyword evidence="1" id="KW-0732">Signal</keyword>
<feature type="signal peptide" evidence="1">
    <location>
        <begin position="1"/>
        <end position="19"/>
    </location>
</feature>
<sequence length="396" mass="43307">MRWLITLLIALLAGCGKQATETPAVGRPIPIPHTRTFSVVERDGYRIVDLHANIVTWGGAANGPEQRVRVVLVPRSIKAPALTGDLAGAVMVRTPVKRIAVNYGGSEALLTAIGAADRLVAVGGTKSYDDTIRERVKKGEIGQIGYGWHSPPNLDVLLAAKPDVFLMTIGDPAHADAMRRAIAMGIPVMPVFMANESDYLGPVQYARLFGMLTGRERQGEQFVAMVESGVDQVKRAVAALPRRSVLSAWWMNGDTWMVTVRGAANHLLEDAGSINVMRRPDDPRLDDTMQMPSETVLTDGGKADCWLWRDPISKRFGDQRFLAHMRAWRDGCVFAADGGEKPGVDAFDLFERGAIRPDLLLRDYARMLHPQLRGWPATWVRQDQRAGGSAGVSHGS</sequence>
<evidence type="ECO:0000313" key="3">
    <source>
        <dbReference type="EMBL" id="KIU27090.1"/>
    </source>
</evidence>
<dbReference type="PROSITE" id="PS50983">
    <property type="entry name" value="FE_B12_PBP"/>
    <property type="match status" value="1"/>
</dbReference>
<dbReference type="SUPFAM" id="SSF53807">
    <property type="entry name" value="Helical backbone' metal receptor"/>
    <property type="match status" value="1"/>
</dbReference>
<reference evidence="3 4" key="1">
    <citation type="submission" date="2015-01" db="EMBL/GenBank/DDBJ databases">
        <title>Genome of Sphingomonas taxi strain 30a.</title>
        <authorList>
            <person name="Eevers N."/>
            <person name="Van Hamme J."/>
            <person name="Bottos E."/>
            <person name="Weyens N."/>
            <person name="Vangronsveld J."/>
        </authorList>
    </citation>
    <scope>NUCLEOTIDE SEQUENCE [LARGE SCALE GENOMIC DNA]</scope>
    <source>
        <strain evidence="3 4">30a</strain>
    </source>
</reference>
<evidence type="ECO:0000313" key="4">
    <source>
        <dbReference type="Proteomes" id="UP000033203"/>
    </source>
</evidence>
<comment type="caution">
    <text evidence="3">The sequence shown here is derived from an EMBL/GenBank/DDBJ whole genome shotgun (WGS) entry which is preliminary data.</text>
</comment>
<dbReference type="PANTHER" id="PTHR30535:SF34">
    <property type="entry name" value="MOLYBDATE-BINDING PROTEIN MOLA"/>
    <property type="match status" value="1"/>
</dbReference>
<dbReference type="AlphaFoldDB" id="A0A0D1M550"/>
<evidence type="ECO:0000256" key="1">
    <source>
        <dbReference type="SAM" id="SignalP"/>
    </source>
</evidence>
<dbReference type="Gene3D" id="3.40.50.1980">
    <property type="entry name" value="Nitrogenase molybdenum iron protein domain"/>
    <property type="match status" value="2"/>
</dbReference>